<name>A0ABV3GHW1_MICGL</name>
<keyword evidence="3" id="KW-1185">Reference proteome</keyword>
<proteinExistence type="predicted"/>
<feature type="region of interest" description="Disordered" evidence="1">
    <location>
        <begin position="37"/>
        <end position="57"/>
    </location>
</feature>
<gene>
    <name evidence="2" type="ORF">AB0I59_21640</name>
</gene>
<dbReference type="Proteomes" id="UP001551675">
    <property type="component" value="Unassembled WGS sequence"/>
</dbReference>
<sequence>MVAEGFELADVVALLAVGVGASGVEVGAEIDEVRVGIRQQVPNDDQDGADDRDDGAFLALAPDDPAVTLAEESVVRPITTAASPRVRAR</sequence>
<dbReference type="EMBL" id="JBFALK010000012">
    <property type="protein sequence ID" value="MEV0971241.1"/>
    <property type="molecule type" value="Genomic_DNA"/>
</dbReference>
<comment type="caution">
    <text evidence="2">The sequence shown here is derived from an EMBL/GenBank/DDBJ whole genome shotgun (WGS) entry which is preliminary data.</text>
</comment>
<organism evidence="2 3">
    <name type="scientific">Microtetraspora glauca</name>
    <dbReference type="NCBI Taxonomy" id="1996"/>
    <lineage>
        <taxon>Bacteria</taxon>
        <taxon>Bacillati</taxon>
        <taxon>Actinomycetota</taxon>
        <taxon>Actinomycetes</taxon>
        <taxon>Streptosporangiales</taxon>
        <taxon>Streptosporangiaceae</taxon>
        <taxon>Microtetraspora</taxon>
    </lineage>
</organism>
<evidence type="ECO:0000313" key="3">
    <source>
        <dbReference type="Proteomes" id="UP001551675"/>
    </source>
</evidence>
<evidence type="ECO:0000256" key="1">
    <source>
        <dbReference type="SAM" id="MobiDB-lite"/>
    </source>
</evidence>
<accession>A0ABV3GHW1</accession>
<dbReference type="RefSeq" id="WP_358135337.1">
    <property type="nucleotide sequence ID" value="NZ_JBFALK010000012.1"/>
</dbReference>
<reference evidence="2 3" key="1">
    <citation type="submission" date="2024-06" db="EMBL/GenBank/DDBJ databases">
        <title>The Natural Products Discovery Center: Release of the First 8490 Sequenced Strains for Exploring Actinobacteria Biosynthetic Diversity.</title>
        <authorList>
            <person name="Kalkreuter E."/>
            <person name="Kautsar S.A."/>
            <person name="Yang D."/>
            <person name="Bader C.D."/>
            <person name="Teijaro C.N."/>
            <person name="Fluegel L."/>
            <person name="Davis C.M."/>
            <person name="Simpson J.R."/>
            <person name="Lauterbach L."/>
            <person name="Steele A.D."/>
            <person name="Gui C."/>
            <person name="Meng S."/>
            <person name="Li G."/>
            <person name="Viehrig K."/>
            <person name="Ye F."/>
            <person name="Su P."/>
            <person name="Kiefer A.F."/>
            <person name="Nichols A."/>
            <person name="Cepeda A.J."/>
            <person name="Yan W."/>
            <person name="Fan B."/>
            <person name="Jiang Y."/>
            <person name="Adhikari A."/>
            <person name="Zheng C.-J."/>
            <person name="Schuster L."/>
            <person name="Cowan T.M."/>
            <person name="Smanski M.J."/>
            <person name="Chevrette M.G."/>
            <person name="De Carvalho L.P.S."/>
            <person name="Shen B."/>
        </authorList>
    </citation>
    <scope>NUCLEOTIDE SEQUENCE [LARGE SCALE GENOMIC DNA]</scope>
    <source>
        <strain evidence="2 3">NPDC050100</strain>
    </source>
</reference>
<feature type="compositionally biased region" description="Acidic residues" evidence="1">
    <location>
        <begin position="44"/>
        <end position="53"/>
    </location>
</feature>
<protein>
    <submittedName>
        <fullName evidence="2">Uncharacterized protein</fullName>
    </submittedName>
</protein>
<evidence type="ECO:0000313" key="2">
    <source>
        <dbReference type="EMBL" id="MEV0971241.1"/>
    </source>
</evidence>